<dbReference type="Proteomes" id="UP000011581">
    <property type="component" value="Unassembled WGS sequence"/>
</dbReference>
<dbReference type="PROSITE" id="PS51898">
    <property type="entry name" value="TYR_RECOMBINASE"/>
    <property type="match status" value="1"/>
</dbReference>
<accession>M0NIU6</accession>
<reference evidence="6 7" key="1">
    <citation type="journal article" date="2014" name="PLoS Genet.">
        <title>Phylogenetically driven sequencing of extremely halophilic archaea reveals strategies for static and dynamic osmo-response.</title>
        <authorList>
            <person name="Becker E.A."/>
            <person name="Seitzer P.M."/>
            <person name="Tritt A."/>
            <person name="Larsen D."/>
            <person name="Krusor M."/>
            <person name="Yao A.I."/>
            <person name="Wu D."/>
            <person name="Madern D."/>
            <person name="Eisen J.A."/>
            <person name="Darling A.E."/>
            <person name="Facciotti M.T."/>
        </authorList>
    </citation>
    <scope>NUCLEOTIDE SEQUENCE [LARGE SCALE GENOMIC DNA]</scope>
    <source>
        <strain evidence="6 7">JCM 13561</strain>
    </source>
</reference>
<dbReference type="PROSITE" id="PS51900">
    <property type="entry name" value="CB"/>
    <property type="match status" value="1"/>
</dbReference>
<dbReference type="Gene3D" id="1.10.443.10">
    <property type="entry name" value="Intergrase catalytic core"/>
    <property type="match status" value="1"/>
</dbReference>
<dbReference type="CDD" id="cd00397">
    <property type="entry name" value="DNA_BRE_C"/>
    <property type="match status" value="1"/>
</dbReference>
<sequence>MTDKHDSREQFAETFDQEIDPLQKYEGGFRSIGADPFDLFTTEILDQKGKSNTRNNYTIPIDQWTEYMEDAGRHPACPGKRHVEGFVDYQRNELGNSKQTTKQKLIHLNRVYKFWVSEDSLPQDGSYNPFKKVLDDTEWEEDNTKTPPNLSVDDVADVLVTVKHWKHRVIILLMLFLGIRAQEACNIELSELNIQHDELKQQYPELGTHDRLPDGVDAIYFPTRYDREGNKSKNERIMPIPDELKVALVRYLMVRPDNGKPWLLLSHTRHNQMGNSKINEIWKDYFHPQYKYGDDEKYDSITSHFGRHYFTTWFKKEKDWNRELVKYMRGDSIKGKDGDSLDDYVHPYFEDIRERYLEEIYKFGLR</sequence>
<dbReference type="GO" id="GO:0006310">
    <property type="term" value="P:DNA recombination"/>
    <property type="evidence" value="ECO:0007669"/>
    <property type="project" value="UniProtKB-KW"/>
</dbReference>
<evidence type="ECO:0000256" key="3">
    <source>
        <dbReference type="PROSITE-ProRule" id="PRU01248"/>
    </source>
</evidence>
<dbReference type="EMBL" id="AOJF01000057">
    <property type="protein sequence ID" value="EMA57473.1"/>
    <property type="molecule type" value="Genomic_DNA"/>
</dbReference>
<feature type="domain" description="Core-binding (CB)" evidence="5">
    <location>
        <begin position="35"/>
        <end position="116"/>
    </location>
</feature>
<protein>
    <submittedName>
        <fullName evidence="6">Integrase family protein</fullName>
    </submittedName>
</protein>
<dbReference type="InterPro" id="IPR044068">
    <property type="entry name" value="CB"/>
</dbReference>
<dbReference type="PATRIC" id="fig|1227483.3.peg.2874"/>
<proteinExistence type="predicted"/>
<evidence type="ECO:0000313" key="6">
    <source>
        <dbReference type="EMBL" id="EMA57473.1"/>
    </source>
</evidence>
<evidence type="ECO:0000256" key="2">
    <source>
        <dbReference type="ARBA" id="ARBA00023172"/>
    </source>
</evidence>
<dbReference type="RefSeq" id="WP_008368119.1">
    <property type="nucleotide sequence ID" value="NZ_AOJF01000057.1"/>
</dbReference>
<keyword evidence="2" id="KW-0233">DNA recombination</keyword>
<dbReference type="GO" id="GO:0003677">
    <property type="term" value="F:DNA binding"/>
    <property type="evidence" value="ECO:0007669"/>
    <property type="project" value="UniProtKB-UniRule"/>
</dbReference>
<dbReference type="Pfam" id="PF00589">
    <property type="entry name" value="Phage_integrase"/>
    <property type="match status" value="1"/>
</dbReference>
<dbReference type="InterPro" id="IPR013762">
    <property type="entry name" value="Integrase-like_cat_sf"/>
</dbReference>
<comment type="caution">
    <text evidence="6">The sequence shown here is derived from an EMBL/GenBank/DDBJ whole genome shotgun (WGS) entry which is preliminary data.</text>
</comment>
<gene>
    <name evidence="6" type="ORF">C470_14443</name>
</gene>
<evidence type="ECO:0000256" key="1">
    <source>
        <dbReference type="ARBA" id="ARBA00023125"/>
    </source>
</evidence>
<keyword evidence="1 3" id="KW-0238">DNA-binding</keyword>
<evidence type="ECO:0000313" key="7">
    <source>
        <dbReference type="Proteomes" id="UP000011581"/>
    </source>
</evidence>
<evidence type="ECO:0000259" key="5">
    <source>
        <dbReference type="PROSITE" id="PS51900"/>
    </source>
</evidence>
<dbReference type="InterPro" id="IPR010998">
    <property type="entry name" value="Integrase_recombinase_N"/>
</dbReference>
<name>M0NIU6_9EURY</name>
<dbReference type="AlphaFoldDB" id="M0NIU6"/>
<dbReference type="InterPro" id="IPR002104">
    <property type="entry name" value="Integrase_catalytic"/>
</dbReference>
<feature type="domain" description="Tyr recombinase" evidence="4">
    <location>
        <begin position="145"/>
        <end position="357"/>
    </location>
</feature>
<dbReference type="InterPro" id="IPR011010">
    <property type="entry name" value="DNA_brk_join_enz"/>
</dbReference>
<dbReference type="SUPFAM" id="SSF56349">
    <property type="entry name" value="DNA breaking-rejoining enzymes"/>
    <property type="match status" value="1"/>
</dbReference>
<dbReference type="GO" id="GO:0015074">
    <property type="term" value="P:DNA integration"/>
    <property type="evidence" value="ECO:0007669"/>
    <property type="project" value="InterPro"/>
</dbReference>
<organism evidence="6 7">
    <name type="scientific">Halorubrum distributum JCM 13561</name>
    <dbReference type="NCBI Taxonomy" id="1227483"/>
    <lineage>
        <taxon>Archaea</taxon>
        <taxon>Methanobacteriati</taxon>
        <taxon>Methanobacteriota</taxon>
        <taxon>Stenosarchaea group</taxon>
        <taxon>Halobacteria</taxon>
        <taxon>Halobacteriales</taxon>
        <taxon>Haloferacaceae</taxon>
        <taxon>Halorubrum</taxon>
        <taxon>Halorubrum distributum group</taxon>
    </lineage>
</organism>
<evidence type="ECO:0000259" key="4">
    <source>
        <dbReference type="PROSITE" id="PS51898"/>
    </source>
</evidence>
<dbReference type="Gene3D" id="1.10.150.130">
    <property type="match status" value="1"/>
</dbReference>